<dbReference type="EMBL" id="QGUI02000006">
    <property type="protein sequence ID" value="MFO7190847.1"/>
    <property type="molecule type" value="Genomic_DNA"/>
</dbReference>
<evidence type="ECO:0000256" key="1">
    <source>
        <dbReference type="SAM" id="MobiDB-lite"/>
    </source>
</evidence>
<gene>
    <name evidence="4" type="ORF">DIU77_001185</name>
    <name evidence="5" type="ORF">DIU77_06135</name>
</gene>
<sequence length="464" mass="51778">MADEPVKRAREWLDRTYGGLVVVSDQPSVESTWATYFSCAYADAKPDDKLLAVTLAVPKDGSEPFPLPNARPFGDIEDIDVVNWRWGLNARGSLVAAHAELSNRPASALGWRPEDEAPGWWQRLLDQHFPDAEVATCATWDEVRSAVLDGGPDTRGVVWLRRRFAGMDFTGHLLYACYDNGEAMLLDPQLGDIALVDDDVVDSLVLARFTGKEPLWAEPVMPTLVSAPDLESAVRKAESWLTVHYGDAMQLVDPHEDDEMERGWLFACATKRYLDSGDWRHQTLHAAVVVPKEPGEEPFGLPLDDPWGWVHAWDHGVENLREPPPPDPAELHWLEELAMDLDVPYEASTHHSWDDVLEEIAELPAGQRVVVWARRRDHRDRETVGNVFIGFVDEDGEALLLDAETGEPMNEPEPLAVHVIRFDLPAPTDENEQEDANEAGQDAENETDTAQDRTEGAPKVETAA</sequence>
<dbReference type="Proteomes" id="UP000249324">
    <property type="component" value="Unassembled WGS sequence"/>
</dbReference>
<reference evidence="4" key="2">
    <citation type="submission" date="2018-05" db="EMBL/GenBank/DDBJ databases">
        <authorList>
            <person name="Moura L."/>
            <person name="Setubal J.C."/>
        </authorList>
    </citation>
    <scope>NUCLEOTIDE SEQUENCE</scope>
    <source>
        <strain evidence="4">ZC4RG45</strain>
    </source>
</reference>
<evidence type="ECO:0000313" key="6">
    <source>
        <dbReference type="Proteomes" id="UP000249324"/>
    </source>
</evidence>
<reference evidence="4 6" key="3">
    <citation type="journal article" date="2021" name="BMC Genomics">
        <title>Genome-resolved metagenome and metatranscriptome analyses of thermophilic composting reveal key bacterial players and their metabolic interactions.</title>
        <authorList>
            <person name="Braga L.P.P."/>
            <person name="Pereira R.V."/>
            <person name="Martins L.F."/>
            <person name="Moura L.M.S."/>
            <person name="Sanchez F.B."/>
            <person name="Patane J.S.L."/>
            <person name="da Silva A.M."/>
            <person name="Setubal J.C."/>
        </authorList>
    </citation>
    <scope>NUCLEOTIDE SEQUENCE [LARGE SCALE GENOMIC DNA]</scope>
    <source>
        <strain evidence="4">ZC4RG45</strain>
    </source>
</reference>
<protein>
    <submittedName>
        <fullName evidence="4">YrhB domain-containing protein</fullName>
    </submittedName>
</protein>
<feature type="domain" description="Tox-PL" evidence="3">
    <location>
        <begin position="89"/>
        <end position="191"/>
    </location>
</feature>
<comment type="caution">
    <text evidence="5">The sequence shown here is derived from an EMBL/GenBank/DDBJ whole genome shotgun (WGS) entry which is preliminary data.</text>
</comment>
<evidence type="ECO:0000259" key="3">
    <source>
        <dbReference type="Pfam" id="PF15644"/>
    </source>
</evidence>
<accession>A0A2W4JNL0</accession>
<proteinExistence type="predicted"/>
<feature type="compositionally biased region" description="Acidic residues" evidence="1">
    <location>
        <begin position="429"/>
        <end position="449"/>
    </location>
</feature>
<organism evidence="5">
    <name type="scientific">Thermocrispum agreste</name>
    <dbReference type="NCBI Taxonomy" id="37925"/>
    <lineage>
        <taxon>Bacteria</taxon>
        <taxon>Bacillati</taxon>
        <taxon>Actinomycetota</taxon>
        <taxon>Actinomycetes</taxon>
        <taxon>Pseudonocardiales</taxon>
        <taxon>Pseudonocardiaceae</taxon>
        <taxon>Thermocrispum</taxon>
    </lineage>
</organism>
<evidence type="ECO:0000313" key="4">
    <source>
        <dbReference type="EMBL" id="MFO7190847.1"/>
    </source>
</evidence>
<reference evidence="4" key="4">
    <citation type="submission" date="2023-08" db="EMBL/GenBank/DDBJ databases">
        <authorList>
            <person name="Guima S.E.S."/>
            <person name="Martins L.F."/>
            <person name="Silva A.M."/>
            <person name="Setubal J.C."/>
        </authorList>
    </citation>
    <scope>NUCLEOTIDE SEQUENCE</scope>
    <source>
        <strain evidence="4">ZC4RG45</strain>
    </source>
</reference>
<dbReference type="InterPro" id="IPR029082">
    <property type="entry name" value="Imm35"/>
</dbReference>
<dbReference type="STRING" id="1111738.GCA_000427905_00007"/>
<dbReference type="EMBL" id="QGUI01000173">
    <property type="protein sequence ID" value="PZM99305.1"/>
    <property type="molecule type" value="Genomic_DNA"/>
</dbReference>
<dbReference type="InterPro" id="IPR028908">
    <property type="entry name" value="Tox-PL_dom"/>
</dbReference>
<dbReference type="AlphaFoldDB" id="A0A2W4JNL0"/>
<reference evidence="5" key="1">
    <citation type="submission" date="2018-05" db="EMBL/GenBank/DDBJ databases">
        <authorList>
            <person name="Lanie J.A."/>
            <person name="Ng W.-L."/>
            <person name="Kazmierczak K.M."/>
            <person name="Andrzejewski T.M."/>
            <person name="Davidsen T.M."/>
            <person name="Wayne K.J."/>
            <person name="Tettelin H."/>
            <person name="Glass J.I."/>
            <person name="Rusch D."/>
            <person name="Podicherti R."/>
            <person name="Tsui H.-C.T."/>
            <person name="Winkler M.E."/>
        </authorList>
    </citation>
    <scope>NUCLEOTIDE SEQUENCE</scope>
    <source>
        <strain evidence="5">ZC4RG45</strain>
    </source>
</reference>
<feature type="region of interest" description="Disordered" evidence="1">
    <location>
        <begin position="422"/>
        <end position="464"/>
    </location>
</feature>
<dbReference type="Pfam" id="PF15567">
    <property type="entry name" value="Imm35"/>
    <property type="match status" value="1"/>
</dbReference>
<evidence type="ECO:0000313" key="5">
    <source>
        <dbReference type="EMBL" id="PZM99305.1"/>
    </source>
</evidence>
<name>A0A2W4JNL0_9PSEU</name>
<evidence type="ECO:0000259" key="2">
    <source>
        <dbReference type="Pfam" id="PF15567"/>
    </source>
</evidence>
<feature type="domain" description="Immunity protein 35" evidence="2">
    <location>
        <begin position="232"/>
        <end position="315"/>
    </location>
</feature>
<dbReference type="Pfam" id="PF15644">
    <property type="entry name" value="Gln_amidase"/>
    <property type="match status" value="1"/>
</dbReference>